<comment type="function">
    <text evidence="7">Catalyzes the hydrolytic cleavage of the carbon-nitrogen bond in imidazolone-5-propanoate to yield N-formimidoyl-L-glutamate. It is the third step in the universal histidine degradation pathway.</text>
</comment>
<evidence type="ECO:0000256" key="4">
    <source>
        <dbReference type="ARBA" id="ARBA00022808"/>
    </source>
</evidence>
<evidence type="ECO:0000256" key="3">
    <source>
        <dbReference type="ARBA" id="ARBA00022801"/>
    </source>
</evidence>
<dbReference type="SUPFAM" id="SSF51338">
    <property type="entry name" value="Composite domain of metallo-dependent hydrolases"/>
    <property type="match status" value="1"/>
</dbReference>
<keyword evidence="5 7" id="KW-0862">Zinc</keyword>
<feature type="binding site" evidence="7">
    <location>
        <position position="238"/>
    </location>
    <ligand>
        <name>4-imidazolone-5-propanoate</name>
        <dbReference type="ChEBI" id="CHEBI:77893"/>
    </ligand>
</feature>
<dbReference type="RefSeq" id="WP_085463491.1">
    <property type="nucleotide sequence ID" value="NZ_FXBL01000004.1"/>
</dbReference>
<feature type="binding site" evidence="7">
    <location>
        <position position="314"/>
    </location>
    <ligand>
        <name>N-formimidoyl-L-glutamate</name>
        <dbReference type="ChEBI" id="CHEBI:58928"/>
    </ligand>
</feature>
<reference evidence="9 10" key="1">
    <citation type="submission" date="2017-04" db="EMBL/GenBank/DDBJ databases">
        <authorList>
            <person name="Afonso C.L."/>
            <person name="Miller P.J."/>
            <person name="Scott M.A."/>
            <person name="Spackman E."/>
            <person name="Goraichik I."/>
            <person name="Dimitrov K.M."/>
            <person name="Suarez D.L."/>
            <person name="Swayne D.E."/>
        </authorList>
    </citation>
    <scope>NUCLEOTIDE SEQUENCE [LARGE SCALE GENOMIC DNA]</scope>
    <source>
        <strain evidence="9 10">B5P</strain>
    </source>
</reference>
<feature type="binding site" evidence="7">
    <location>
        <position position="74"/>
    </location>
    <ligand>
        <name>4-imidazolone-5-propanoate</name>
        <dbReference type="ChEBI" id="CHEBI:77893"/>
    </ligand>
</feature>
<evidence type="ECO:0000256" key="6">
    <source>
        <dbReference type="ARBA" id="ARBA00023004"/>
    </source>
</evidence>
<dbReference type="GO" id="GO:0005737">
    <property type="term" value="C:cytoplasm"/>
    <property type="evidence" value="ECO:0007669"/>
    <property type="project" value="UniProtKB-SubCell"/>
</dbReference>
<dbReference type="CDD" id="cd01296">
    <property type="entry name" value="Imidazolone-5PH"/>
    <property type="match status" value="1"/>
</dbReference>
<keyword evidence="7" id="KW-0963">Cytoplasm</keyword>
<comment type="cofactor">
    <cofactor evidence="7">
        <name>Zn(2+)</name>
        <dbReference type="ChEBI" id="CHEBI:29105"/>
    </cofactor>
    <cofactor evidence="7">
        <name>Fe(3+)</name>
        <dbReference type="ChEBI" id="CHEBI:29034"/>
    </cofactor>
    <text evidence="7">Binds 1 zinc or iron ion per subunit.</text>
</comment>
<gene>
    <name evidence="7" type="primary">hutI</name>
    <name evidence="9" type="ORF">SAMN02982922_1396</name>
</gene>
<dbReference type="GO" id="GO:0019557">
    <property type="term" value="P:L-histidine catabolic process to glutamate and formate"/>
    <property type="evidence" value="ECO:0007669"/>
    <property type="project" value="UniProtKB-UniPathway"/>
</dbReference>
<dbReference type="Pfam" id="PF01979">
    <property type="entry name" value="Amidohydro_1"/>
    <property type="match status" value="1"/>
</dbReference>
<feature type="domain" description="Amidohydrolase-related" evidence="8">
    <location>
        <begin position="57"/>
        <end position="373"/>
    </location>
</feature>
<feature type="binding site" evidence="7">
    <location>
        <position position="235"/>
    </location>
    <ligand>
        <name>Fe(3+)</name>
        <dbReference type="ChEBI" id="CHEBI:29034"/>
    </ligand>
</feature>
<dbReference type="SUPFAM" id="SSF51556">
    <property type="entry name" value="Metallo-dependent hydrolases"/>
    <property type="match status" value="1"/>
</dbReference>
<dbReference type="InterPro" id="IPR005920">
    <property type="entry name" value="HutI"/>
</dbReference>
<evidence type="ECO:0000256" key="1">
    <source>
        <dbReference type="ARBA" id="ARBA00012864"/>
    </source>
</evidence>
<organism evidence="9 10">
    <name type="scientific">Mesorhizobium australicum</name>
    <dbReference type="NCBI Taxonomy" id="536018"/>
    <lineage>
        <taxon>Bacteria</taxon>
        <taxon>Pseudomonadati</taxon>
        <taxon>Pseudomonadota</taxon>
        <taxon>Alphaproteobacteria</taxon>
        <taxon>Hyphomicrobiales</taxon>
        <taxon>Phyllobacteriaceae</taxon>
        <taxon>Mesorhizobium</taxon>
    </lineage>
</organism>
<evidence type="ECO:0000256" key="2">
    <source>
        <dbReference type="ARBA" id="ARBA00022723"/>
    </source>
</evidence>
<evidence type="ECO:0000313" key="10">
    <source>
        <dbReference type="Proteomes" id="UP000193083"/>
    </source>
</evidence>
<dbReference type="InterPro" id="IPR032466">
    <property type="entry name" value="Metal_Hydrolase"/>
</dbReference>
<feature type="binding site" evidence="7">
    <location>
        <position position="67"/>
    </location>
    <ligand>
        <name>Zn(2+)</name>
        <dbReference type="ChEBI" id="CHEBI:29105"/>
    </ligand>
</feature>
<accession>A0A1X7N751</accession>
<comment type="subcellular location">
    <subcellularLocation>
        <location evidence="7">Cytoplasm</location>
    </subcellularLocation>
</comment>
<feature type="binding site" evidence="7">
    <location>
        <position position="67"/>
    </location>
    <ligand>
        <name>Fe(3+)</name>
        <dbReference type="ChEBI" id="CHEBI:29034"/>
    </ligand>
</feature>
<proteinExistence type="inferred from homology"/>
<keyword evidence="3 7" id="KW-0378">Hydrolase</keyword>
<dbReference type="InterPro" id="IPR011059">
    <property type="entry name" value="Metal-dep_hydrolase_composite"/>
</dbReference>
<evidence type="ECO:0000313" key="9">
    <source>
        <dbReference type="EMBL" id="SMH33286.1"/>
    </source>
</evidence>
<keyword evidence="4 7" id="KW-0369">Histidine metabolism</keyword>
<dbReference type="NCBIfam" id="TIGR01224">
    <property type="entry name" value="hutI"/>
    <property type="match status" value="1"/>
</dbReference>
<keyword evidence="6 7" id="KW-0408">Iron</keyword>
<dbReference type="InterPro" id="IPR006680">
    <property type="entry name" value="Amidohydro-rel"/>
</dbReference>
<feature type="binding site" evidence="7">
    <location>
        <position position="315"/>
    </location>
    <ligand>
        <name>4-imidazolone-5-propanoate</name>
        <dbReference type="ChEBI" id="CHEBI:77893"/>
    </ligand>
</feature>
<feature type="binding site" evidence="7">
    <location>
        <position position="310"/>
    </location>
    <ligand>
        <name>Fe(3+)</name>
        <dbReference type="ChEBI" id="CHEBI:29034"/>
    </ligand>
</feature>
<comment type="pathway">
    <text evidence="7">Amino-acid degradation; L-histidine degradation into L-glutamate; N-formimidoyl-L-glutamate from L-histidine: step 3/3.</text>
</comment>
<dbReference type="Gene3D" id="3.20.20.140">
    <property type="entry name" value="Metal-dependent hydrolases"/>
    <property type="match status" value="1"/>
</dbReference>
<feature type="binding site" evidence="7">
    <location>
        <position position="137"/>
    </location>
    <ligand>
        <name>N-formimidoyl-L-glutamate</name>
        <dbReference type="ChEBI" id="CHEBI:58928"/>
    </ligand>
</feature>
<dbReference type="PANTHER" id="PTHR42752">
    <property type="entry name" value="IMIDAZOLONEPROPIONASE"/>
    <property type="match status" value="1"/>
</dbReference>
<dbReference type="OrthoDB" id="9776455at2"/>
<dbReference type="GO" id="GO:0050480">
    <property type="term" value="F:imidazolonepropionase activity"/>
    <property type="evidence" value="ECO:0007669"/>
    <property type="project" value="UniProtKB-UniRule"/>
</dbReference>
<evidence type="ECO:0000259" key="8">
    <source>
        <dbReference type="Pfam" id="PF01979"/>
    </source>
</evidence>
<feature type="binding site" evidence="7">
    <location>
        <position position="65"/>
    </location>
    <ligand>
        <name>Fe(3+)</name>
        <dbReference type="ChEBI" id="CHEBI:29034"/>
    </ligand>
</feature>
<feature type="binding site" evidence="7">
    <location>
        <position position="312"/>
    </location>
    <ligand>
        <name>N-formimidoyl-L-glutamate</name>
        <dbReference type="ChEBI" id="CHEBI:58928"/>
    </ligand>
</feature>
<dbReference type="GO" id="GO:0008270">
    <property type="term" value="F:zinc ion binding"/>
    <property type="evidence" value="ECO:0007669"/>
    <property type="project" value="UniProtKB-UniRule"/>
</dbReference>
<dbReference type="HAMAP" id="MF_00372">
    <property type="entry name" value="HutI"/>
    <property type="match status" value="1"/>
</dbReference>
<keyword evidence="2 7" id="KW-0479">Metal-binding</keyword>
<feature type="binding site" evidence="7">
    <location>
        <position position="170"/>
    </location>
    <ligand>
        <name>4-imidazolone-5-propanoate</name>
        <dbReference type="ChEBI" id="CHEBI:77893"/>
    </ligand>
</feature>
<dbReference type="UniPathway" id="UPA00379">
    <property type="reaction ID" value="UER00551"/>
</dbReference>
<dbReference type="AlphaFoldDB" id="A0A1X7N751"/>
<dbReference type="EC" id="3.5.2.7" evidence="1 7"/>
<evidence type="ECO:0000256" key="5">
    <source>
        <dbReference type="ARBA" id="ARBA00022833"/>
    </source>
</evidence>
<dbReference type="GO" id="GO:0005506">
    <property type="term" value="F:iron ion binding"/>
    <property type="evidence" value="ECO:0007669"/>
    <property type="project" value="UniProtKB-UniRule"/>
</dbReference>
<dbReference type="PANTHER" id="PTHR42752:SF1">
    <property type="entry name" value="IMIDAZOLONEPROPIONASE-RELATED"/>
    <property type="match status" value="1"/>
</dbReference>
<feature type="binding site" evidence="7">
    <location>
        <position position="65"/>
    </location>
    <ligand>
        <name>Zn(2+)</name>
        <dbReference type="ChEBI" id="CHEBI:29105"/>
    </ligand>
</feature>
<feature type="binding site" evidence="7">
    <location>
        <position position="310"/>
    </location>
    <ligand>
        <name>Zn(2+)</name>
        <dbReference type="ChEBI" id="CHEBI:29105"/>
    </ligand>
</feature>
<comment type="similarity">
    <text evidence="7">Belongs to the metallo-dependent hydrolases superfamily. HutI family.</text>
</comment>
<feature type="binding site" evidence="7">
    <location>
        <position position="137"/>
    </location>
    <ligand>
        <name>4-imidazolone-5-propanoate</name>
        <dbReference type="ChEBI" id="CHEBI:77893"/>
    </ligand>
</feature>
<name>A0A1X7N751_9HYPH</name>
<sequence>MSRRLLDNLRIATMAGPHGWGMVDGAIGIEDGRIAFVGAAPAGWQGVEREDFAGRLATPALIDCHTHLVFGGNRAREFEMRLEGATYEEIARAGGGIVSSVTQTRALSEDELVAQALPRLDALLAEGVATVEVKSGYGLTIAHELKMLRVARRLGGLRPVRVVTSWLAAHAVPAEYKGRADAYLDEVALPGLEAAQAEGLVDAVDGFCEGIAFSPAQIGKVFEKARALGLPVKLHAEQLSNLGGARLAASFGALSADHLEHLDAAGVAAMAAAGTVAVLLPGAYYFLRETQAPPVKLLREAGVPIALATDCNPGTSPLTSVLTTMNMGCTLFRLTPQEALAGFTRNAARALGLSEEIGTLEPGKRAEIAIWNAAEPAELAYRIGFNPLHALLLPVHGEKVAEGRMRGGARS</sequence>
<dbReference type="EMBL" id="FXBL01000004">
    <property type="protein sequence ID" value="SMH33286.1"/>
    <property type="molecule type" value="Genomic_DNA"/>
</dbReference>
<dbReference type="FunFam" id="3.20.20.140:FF:000007">
    <property type="entry name" value="Imidazolonepropionase"/>
    <property type="match status" value="1"/>
</dbReference>
<protein>
    <recommendedName>
        <fullName evidence="1 7">Imidazolonepropionase</fullName>
        <ecNumber evidence="1 7">3.5.2.7</ecNumber>
    </recommendedName>
    <alternativeName>
        <fullName evidence="7">Imidazolone-5-propionate hydrolase</fullName>
    </alternativeName>
</protein>
<dbReference type="Gene3D" id="2.30.40.10">
    <property type="entry name" value="Urease, subunit C, domain 1"/>
    <property type="match status" value="1"/>
</dbReference>
<evidence type="ECO:0000256" key="7">
    <source>
        <dbReference type="HAMAP-Rule" id="MF_00372"/>
    </source>
</evidence>
<comment type="catalytic activity">
    <reaction evidence="7">
        <text>4-imidazolone-5-propanoate + H2O = N-formimidoyl-L-glutamate</text>
        <dbReference type="Rhea" id="RHEA:23660"/>
        <dbReference type="ChEBI" id="CHEBI:15377"/>
        <dbReference type="ChEBI" id="CHEBI:58928"/>
        <dbReference type="ChEBI" id="CHEBI:77893"/>
        <dbReference type="EC" id="3.5.2.7"/>
    </reaction>
</comment>
<dbReference type="GO" id="GO:0019556">
    <property type="term" value="P:L-histidine catabolic process to glutamate and formamide"/>
    <property type="evidence" value="ECO:0007669"/>
    <property type="project" value="UniProtKB-UniRule"/>
</dbReference>
<dbReference type="Proteomes" id="UP000193083">
    <property type="component" value="Unassembled WGS sequence"/>
</dbReference>
<feature type="binding site" evidence="7">
    <location>
        <position position="235"/>
    </location>
    <ligand>
        <name>Zn(2+)</name>
        <dbReference type="ChEBI" id="CHEBI:29105"/>
    </ligand>
</feature>
<keyword evidence="10" id="KW-1185">Reference proteome</keyword>